<dbReference type="SUPFAM" id="SSF56601">
    <property type="entry name" value="beta-lactamase/transpeptidase-like"/>
    <property type="match status" value="1"/>
</dbReference>
<proteinExistence type="predicted"/>
<name>A0AAP9DQV1_PANTH</name>
<dbReference type="Gene3D" id="3.40.710.10">
    <property type="entry name" value="DD-peptidase/beta-lactamase superfamily"/>
    <property type="match status" value="1"/>
</dbReference>
<dbReference type="AlphaFoldDB" id="A0AAP9DQV1"/>
<dbReference type="EMBL" id="CP041405">
    <property type="protein sequence ID" value="QDM42415.1"/>
    <property type="molecule type" value="Genomic_DNA"/>
</dbReference>
<evidence type="ECO:0000256" key="2">
    <source>
        <dbReference type="SAM" id="SignalP"/>
    </source>
</evidence>
<evidence type="ECO:0000259" key="3">
    <source>
        <dbReference type="Pfam" id="PF00144"/>
    </source>
</evidence>
<reference evidence="5 6" key="1">
    <citation type="submission" date="2019-07" db="EMBL/GenBank/DDBJ databases">
        <title>Paenibacillus thiaminolyticus NRRL B-4156.</title>
        <authorList>
            <person name="Hehnly C."/>
            <person name="Zhang L."/>
        </authorList>
    </citation>
    <scope>NUCLEOTIDE SEQUENCE [LARGE SCALE GENOMIC DNA]</scope>
    <source>
        <strain evidence="5 6">NRRL B-4156</strain>
    </source>
</reference>
<reference evidence="4 7" key="2">
    <citation type="submission" date="2022-05" db="EMBL/GenBank/DDBJ databases">
        <title>Genome Sequencing of Bee-Associated Microbes.</title>
        <authorList>
            <person name="Dunlap C."/>
        </authorList>
    </citation>
    <scope>NUCLEOTIDE SEQUENCE [LARGE SCALE GENOMIC DNA]</scope>
    <source>
        <strain evidence="4 7">NRRL B-14613</strain>
    </source>
</reference>
<dbReference type="Proteomes" id="UP001209276">
    <property type="component" value="Unassembled WGS sequence"/>
</dbReference>
<dbReference type="InterPro" id="IPR012338">
    <property type="entry name" value="Beta-lactam/transpept-like"/>
</dbReference>
<dbReference type="InterPro" id="IPR001466">
    <property type="entry name" value="Beta-lactam-related"/>
</dbReference>
<dbReference type="RefSeq" id="WP_087443575.1">
    <property type="nucleotide sequence ID" value="NZ_CABMNB010000036.1"/>
</dbReference>
<keyword evidence="1" id="KW-0472">Membrane</keyword>
<feature type="domain" description="Beta-lactamase-related" evidence="3">
    <location>
        <begin position="34"/>
        <end position="341"/>
    </location>
</feature>
<keyword evidence="1" id="KW-1133">Transmembrane helix</keyword>
<evidence type="ECO:0000313" key="4">
    <source>
        <dbReference type="EMBL" id="MCY9606828.1"/>
    </source>
</evidence>
<dbReference type="EMBL" id="JAMDMM010000014">
    <property type="protein sequence ID" value="MCY9606828.1"/>
    <property type="molecule type" value="Genomic_DNA"/>
</dbReference>
<feature type="transmembrane region" description="Helical" evidence="1">
    <location>
        <begin position="403"/>
        <end position="422"/>
    </location>
</feature>
<feature type="signal peptide" evidence="2">
    <location>
        <begin position="1"/>
        <end position="21"/>
    </location>
</feature>
<keyword evidence="2" id="KW-0732">Signal</keyword>
<sequence>MKKIVICFFIFFLVAPSFSLANEGRDTAQSITTFMKEVLEEYHIPGASLAVIHNGQTIFQDSWGTMSDGSAVTEDTTFLIGSVSKPLTSLAVMMLAEEGKIKLDEPIETYIPSFNYQTDGTKSITVRNLLEQTSGISAYDGMKVTDKPSHGKENGITQAVTELSGVKLSHLPGEIYEYNSANYLLLGAIIETVSKQSFSTFMDTHIFSPLGMNNTTADYDSAMDRGLVPGFHSWFGRPVTGDGLYDQSGAPYGYMTSTANDLTKFITFMLNGGDLLSEQSRKQLQTPPESGNRYGLGWHFPRSGTKYPYHTGATPEYKAEIFFIPEQNLGAVLLMNKYHELEAVSYLSIMEGIRSIMSGKNPEIAPLDISTQWITLGVVFLVAILALLSLIRLKRKTAINKKVRVFTGGLSIIFAVGLIPLFTYTMGSSWRTIGLFVPDIEFLIQCLIAISAVYGLFTFLLIVMRREKRYLNIGR</sequence>
<dbReference type="PANTHER" id="PTHR46825">
    <property type="entry name" value="D-ALANYL-D-ALANINE-CARBOXYPEPTIDASE/ENDOPEPTIDASE AMPH"/>
    <property type="match status" value="1"/>
</dbReference>
<gene>
    <name evidence="5" type="ORF">FLT43_02020</name>
    <name evidence="4" type="ORF">M5W83_06620</name>
</gene>
<accession>A0AAP9DQV1</accession>
<organism evidence="5 6">
    <name type="scientific">Paenibacillus thiaminolyticus</name>
    <name type="common">Bacillus thiaminolyticus</name>
    <dbReference type="NCBI Taxonomy" id="49283"/>
    <lineage>
        <taxon>Bacteria</taxon>
        <taxon>Bacillati</taxon>
        <taxon>Bacillota</taxon>
        <taxon>Bacilli</taxon>
        <taxon>Bacillales</taxon>
        <taxon>Paenibacillaceae</taxon>
        <taxon>Paenibacillus</taxon>
    </lineage>
</organism>
<feature type="chain" id="PRO_5042882253" evidence="2">
    <location>
        <begin position="22"/>
        <end position="475"/>
    </location>
</feature>
<dbReference type="Proteomes" id="UP000315377">
    <property type="component" value="Chromosome"/>
</dbReference>
<dbReference type="GeneID" id="76994761"/>
<evidence type="ECO:0000313" key="6">
    <source>
        <dbReference type="Proteomes" id="UP000315377"/>
    </source>
</evidence>
<protein>
    <submittedName>
        <fullName evidence="5">Beta-lactamase family protein</fullName>
    </submittedName>
</protein>
<evidence type="ECO:0000313" key="7">
    <source>
        <dbReference type="Proteomes" id="UP001209276"/>
    </source>
</evidence>
<keyword evidence="7" id="KW-1185">Reference proteome</keyword>
<dbReference type="Pfam" id="PF00144">
    <property type="entry name" value="Beta-lactamase"/>
    <property type="match status" value="1"/>
</dbReference>
<dbReference type="InterPro" id="IPR050491">
    <property type="entry name" value="AmpC-like"/>
</dbReference>
<feature type="transmembrane region" description="Helical" evidence="1">
    <location>
        <begin position="373"/>
        <end position="391"/>
    </location>
</feature>
<keyword evidence="1" id="KW-0812">Transmembrane</keyword>
<feature type="transmembrane region" description="Helical" evidence="1">
    <location>
        <begin position="442"/>
        <end position="463"/>
    </location>
</feature>
<dbReference type="PANTHER" id="PTHR46825:SF9">
    <property type="entry name" value="BETA-LACTAMASE-RELATED DOMAIN-CONTAINING PROTEIN"/>
    <property type="match status" value="1"/>
</dbReference>
<evidence type="ECO:0000313" key="5">
    <source>
        <dbReference type="EMBL" id="QDM42415.1"/>
    </source>
</evidence>
<evidence type="ECO:0000256" key="1">
    <source>
        <dbReference type="SAM" id="Phobius"/>
    </source>
</evidence>